<reference evidence="5" key="1">
    <citation type="journal article" date="2021" name="Sci. Rep.">
        <title>Diploid genomic architecture of Nitzschia inconspicua, an elite biomass production diatom.</title>
        <authorList>
            <person name="Oliver A."/>
            <person name="Podell S."/>
            <person name="Pinowska A."/>
            <person name="Traller J.C."/>
            <person name="Smith S.R."/>
            <person name="McClure R."/>
            <person name="Beliaev A."/>
            <person name="Bohutskyi P."/>
            <person name="Hill E.A."/>
            <person name="Rabines A."/>
            <person name="Zheng H."/>
            <person name="Allen L.Z."/>
            <person name="Kuo A."/>
            <person name="Grigoriev I.V."/>
            <person name="Allen A.E."/>
            <person name="Hazlebeck D."/>
            <person name="Allen E.E."/>
        </authorList>
    </citation>
    <scope>NUCLEOTIDE SEQUENCE</scope>
    <source>
        <strain evidence="5">Hildebrandi</strain>
    </source>
</reference>
<reference evidence="5" key="2">
    <citation type="submission" date="2021-04" db="EMBL/GenBank/DDBJ databases">
        <authorList>
            <person name="Podell S."/>
        </authorList>
    </citation>
    <scope>NUCLEOTIDE SEQUENCE</scope>
    <source>
        <strain evidence="5">Hildebrandi</strain>
    </source>
</reference>
<dbReference type="PROSITE" id="PS51375">
    <property type="entry name" value="PPR"/>
    <property type="match status" value="3"/>
</dbReference>
<feature type="repeat" description="PPR" evidence="2">
    <location>
        <begin position="773"/>
        <end position="807"/>
    </location>
</feature>
<accession>A0A9K3LRW3</accession>
<evidence type="ECO:0000256" key="1">
    <source>
        <dbReference type="ARBA" id="ARBA00022737"/>
    </source>
</evidence>
<dbReference type="NCBIfam" id="TIGR00756">
    <property type="entry name" value="PPR"/>
    <property type="match status" value="3"/>
</dbReference>
<organism evidence="5 6">
    <name type="scientific">Nitzschia inconspicua</name>
    <dbReference type="NCBI Taxonomy" id="303405"/>
    <lineage>
        <taxon>Eukaryota</taxon>
        <taxon>Sar</taxon>
        <taxon>Stramenopiles</taxon>
        <taxon>Ochrophyta</taxon>
        <taxon>Bacillariophyta</taxon>
        <taxon>Bacillariophyceae</taxon>
        <taxon>Bacillariophycidae</taxon>
        <taxon>Bacillariales</taxon>
        <taxon>Bacillariaceae</taxon>
        <taxon>Nitzschia</taxon>
    </lineage>
</organism>
<dbReference type="InterPro" id="IPR002885">
    <property type="entry name" value="PPR_rpt"/>
</dbReference>
<keyword evidence="1" id="KW-0677">Repeat</keyword>
<feature type="compositionally biased region" description="Polar residues" evidence="3">
    <location>
        <begin position="394"/>
        <end position="404"/>
    </location>
</feature>
<feature type="repeat" description="PPR" evidence="2">
    <location>
        <begin position="699"/>
        <end position="733"/>
    </location>
</feature>
<comment type="caution">
    <text evidence="5">The sequence shown here is derived from an EMBL/GenBank/DDBJ whole genome shotgun (WGS) entry which is preliminary data.</text>
</comment>
<evidence type="ECO:0000313" key="6">
    <source>
        <dbReference type="Proteomes" id="UP000693970"/>
    </source>
</evidence>
<dbReference type="PROSITE" id="PS51257">
    <property type="entry name" value="PROKAR_LIPOPROTEIN"/>
    <property type="match status" value="1"/>
</dbReference>
<feature type="signal peptide" evidence="4">
    <location>
        <begin position="1"/>
        <end position="21"/>
    </location>
</feature>
<keyword evidence="6" id="KW-1185">Reference proteome</keyword>
<evidence type="ECO:0000313" key="5">
    <source>
        <dbReference type="EMBL" id="KAG7366789.1"/>
    </source>
</evidence>
<feature type="chain" id="PRO_5039901189" evidence="4">
    <location>
        <begin position="22"/>
        <end position="1081"/>
    </location>
</feature>
<gene>
    <name evidence="5" type="ORF">IV203_029459</name>
</gene>
<feature type="region of interest" description="Disordered" evidence="3">
    <location>
        <begin position="26"/>
        <end position="57"/>
    </location>
</feature>
<dbReference type="PANTHER" id="PTHR47447">
    <property type="entry name" value="OS03G0856100 PROTEIN"/>
    <property type="match status" value="1"/>
</dbReference>
<feature type="compositionally biased region" description="Low complexity" evidence="3">
    <location>
        <begin position="28"/>
        <end position="38"/>
    </location>
</feature>
<dbReference type="OrthoDB" id="41888at2759"/>
<evidence type="ECO:0000256" key="4">
    <source>
        <dbReference type="SAM" id="SignalP"/>
    </source>
</evidence>
<dbReference type="Proteomes" id="UP000693970">
    <property type="component" value="Unassembled WGS sequence"/>
</dbReference>
<dbReference type="AlphaFoldDB" id="A0A9K3LRW3"/>
<dbReference type="PANTHER" id="PTHR47447:SF17">
    <property type="entry name" value="OS12G0638900 PROTEIN"/>
    <property type="match status" value="1"/>
</dbReference>
<keyword evidence="4" id="KW-0732">Signal</keyword>
<sequence>MVRLHLALTLLLASSSCNVEAFHHHNPLSLSSSSSSQSKITQHRPEEQYERSSPFGSQPVAAAYASTKRRTIMARPVSASASSPSSEFGEINNSNNNLNSLTNAAVDFVAGLDEPDVDAANIARRQELLQNRKDQKTYKVTLPLLASSNSVLQSSVLLKLGISICQISKGRKVETDLQLNLDTLELENTGVSKQSNDASKEDEDDGLNLASIQRRIDGEFQGLVVTAVEKGTAGWVAGVRPGDILKTTSATIGSQLWPKSTLEGVKSALLSRKAASESVQFEFQRLGEIVDNQFELTLTRPIGLQMKETEDGYVEVTGYTEKASNLVRYAVKVGDRVLAVDSSLGERMWPVSTVEGVISAVTSRLPGQQITFRFERNETNMSASSNVKAAVEATPTQETTDNTAVTPNVKTDTDLMQRCREVIKRYTTDQKYVNKFSLPGVVADKVVNALASASARVDPYTLSMIQTAYLSCRQPEKAIRLFEEAIGLRADGANGELLIADSNQKDESDPFVGNGGRRLVPNLDALDVFTVSALLKAQAMKGDFSAVKRVLAALEGRSGDIVDETEVAWWPGTGANGYLRPNNRCYNIVMSAAADSGAEDGLKLALDIFEKLSDPKKGSINIDGAVGTLEKDAVSYNTVIKALTNNGRYTEAIDVFYQMKRSGVKPDKYSYTSLVKAVLAQDGIEEFLYDMRDQGVTPDTMTFNTIIRCLCEQRKLSAARKVVTMMEEVGVSPDSWTYGYLMTGLTENGNPSAALTLFETACSESRTVGMTENVFLYTTAMTAAAKIGDYTRALELLSRMKVLGIKPNLKTMTTLMGACLAARKPDLAVDIYRRIPNPDSYAVTQGLIALAESGKVEESLSLLVDSKSDAGKIKGKKLNQLYEKMMAKVIDSGDYVMARKVVDNLLSKGNIPSKAILQTMFERMGLLVKKGLVSRISFSEDGVVKRGDLEDSDLEKFKFLLYLVDSVSSRNLPCEASLYSIILSYGAHLGGLPKKVAALMGAAKTAAGVYENNNKLIDTASFESSSVTRGWEELFTSYDDIRNDIESPSSLPLLRVRIASREVPRVLRAEKFVSYRKRREV</sequence>
<feature type="repeat" description="PPR" evidence="2">
    <location>
        <begin position="632"/>
        <end position="666"/>
    </location>
</feature>
<protein>
    <submittedName>
        <fullName evidence="5">PPR: pentatricopeptide repeat domain containing protein</fullName>
    </submittedName>
</protein>
<feature type="region of interest" description="Disordered" evidence="3">
    <location>
        <begin position="383"/>
        <end position="404"/>
    </location>
</feature>
<evidence type="ECO:0000256" key="3">
    <source>
        <dbReference type="SAM" id="MobiDB-lite"/>
    </source>
</evidence>
<evidence type="ECO:0000256" key="2">
    <source>
        <dbReference type="PROSITE-ProRule" id="PRU00708"/>
    </source>
</evidence>
<dbReference type="EMBL" id="JAGRRH010000007">
    <property type="protein sequence ID" value="KAG7366789.1"/>
    <property type="molecule type" value="Genomic_DNA"/>
</dbReference>
<dbReference type="Pfam" id="PF13041">
    <property type="entry name" value="PPR_2"/>
    <property type="match status" value="3"/>
</dbReference>
<proteinExistence type="predicted"/>
<name>A0A9K3LRW3_9STRA</name>